<evidence type="ECO:0000256" key="1">
    <source>
        <dbReference type="SAM" id="Phobius"/>
    </source>
</evidence>
<feature type="transmembrane region" description="Helical" evidence="1">
    <location>
        <begin position="12"/>
        <end position="32"/>
    </location>
</feature>
<keyword evidence="1" id="KW-1133">Transmembrane helix</keyword>
<keyword evidence="1" id="KW-0472">Membrane</keyword>
<accession>B3T535</accession>
<dbReference type="AlphaFoldDB" id="B3T535"/>
<proteinExistence type="predicted"/>
<name>B3T535_9ZZZZ</name>
<reference evidence="2" key="1">
    <citation type="journal article" date="2008" name="ISME J.">
        <title>Genomic patterns of recombination, clonal divergence and environment in marine microbial populations.</title>
        <authorList>
            <person name="Konstantinidis K.T."/>
            <person name="Delong E.F."/>
        </authorList>
    </citation>
    <scope>NUCLEOTIDE SEQUENCE</scope>
</reference>
<dbReference type="EMBL" id="EU016607">
    <property type="protein sequence ID" value="ABZ07694.1"/>
    <property type="molecule type" value="Genomic_DNA"/>
</dbReference>
<organism evidence="2">
    <name type="scientific">uncultured marine microorganism HF4000_ANIW137P11</name>
    <dbReference type="NCBI Taxonomy" id="455534"/>
    <lineage>
        <taxon>unclassified sequences</taxon>
        <taxon>environmental samples</taxon>
    </lineage>
</organism>
<evidence type="ECO:0000313" key="2">
    <source>
        <dbReference type="EMBL" id="ABZ07694.1"/>
    </source>
</evidence>
<gene>
    <name evidence="2" type="ORF">ALOHA_HF4000ANIW137P11ctg1g4</name>
</gene>
<sequence length="172" mass="19193">MARPVDWLMDSLQAVMLAGVVLTAAFVAVVILDEDVLSDQMDYPILGECSADHTSQVTHIHANVRLVIDGNEIAVPDNVGIEDDRCPDGMRGIHTHDSSGKLHIETTEPMEAPIDAFFQIWGEDFDSTHILNKVSDEDNEVVMFVNGESNSEFESYVMQNNDEIEIRYQAKQ</sequence>
<protein>
    <submittedName>
        <fullName evidence="2">Uncharacterized protein</fullName>
    </submittedName>
</protein>
<keyword evidence="1" id="KW-0812">Transmembrane</keyword>